<feature type="chain" id="PRO_5037045893" evidence="1">
    <location>
        <begin position="21"/>
        <end position="222"/>
    </location>
</feature>
<evidence type="ECO:0000256" key="1">
    <source>
        <dbReference type="SAM" id="SignalP"/>
    </source>
</evidence>
<dbReference type="Proteomes" id="UP000658278">
    <property type="component" value="Unassembled WGS sequence"/>
</dbReference>
<sequence length="222" mass="21956">MKTPILVLLVALASATFLPAAVTITVSNFTPNGISSGGGGSGTGAFSSTLGDEATDNGIPVTTYTITNVDLTSVGGTATESFSFTVSYSQTGGTGVQFNGFGNVSVTGGDNNQVGTDETLTATIAMTSSSFADLSLTGFTIVRGGGVAGTDAGTFTHAGGSENISAGSSEASVTGTSVTLAVSTGAINFEGFRAEFVAVPEPASLSLIGLGTLVLLRRRRTA</sequence>
<feature type="signal peptide" evidence="1">
    <location>
        <begin position="1"/>
        <end position="20"/>
    </location>
</feature>
<evidence type="ECO:0000313" key="3">
    <source>
        <dbReference type="EMBL" id="MBK1825663.1"/>
    </source>
</evidence>
<keyword evidence="4" id="KW-1185">Reference proteome</keyword>
<dbReference type="RefSeq" id="WP_200275539.1">
    <property type="nucleotide sequence ID" value="NZ_JAENII010000001.1"/>
</dbReference>
<dbReference type="AlphaFoldDB" id="A0A934V9W2"/>
<keyword evidence="1" id="KW-0732">Signal</keyword>
<dbReference type="InterPro" id="IPR013424">
    <property type="entry name" value="Ice-binding_C"/>
</dbReference>
<dbReference type="Pfam" id="PF07589">
    <property type="entry name" value="PEP-CTERM"/>
    <property type="match status" value="1"/>
</dbReference>
<proteinExistence type="predicted"/>
<evidence type="ECO:0000313" key="4">
    <source>
        <dbReference type="Proteomes" id="UP000658278"/>
    </source>
</evidence>
<accession>A0A934V9W2</accession>
<feature type="domain" description="Ice-binding protein C-terminal" evidence="2">
    <location>
        <begin position="198"/>
        <end position="220"/>
    </location>
</feature>
<gene>
    <name evidence="3" type="ORF">JIN81_01415</name>
</gene>
<reference evidence="3" key="1">
    <citation type="submission" date="2021-01" db="EMBL/GenBank/DDBJ databases">
        <title>Modified the classification status of verrucomicrobia.</title>
        <authorList>
            <person name="Feng X."/>
        </authorList>
    </citation>
    <scope>NUCLEOTIDE SEQUENCE</scope>
    <source>
        <strain evidence="3">KCTC 22201</strain>
    </source>
</reference>
<evidence type="ECO:0000259" key="2">
    <source>
        <dbReference type="Pfam" id="PF07589"/>
    </source>
</evidence>
<dbReference type="EMBL" id="JAENII010000001">
    <property type="protein sequence ID" value="MBK1825663.1"/>
    <property type="molecule type" value="Genomic_DNA"/>
</dbReference>
<organism evidence="3 4">
    <name type="scientific">Haloferula rosea</name>
    <dbReference type="NCBI Taxonomy" id="490093"/>
    <lineage>
        <taxon>Bacteria</taxon>
        <taxon>Pseudomonadati</taxon>
        <taxon>Verrucomicrobiota</taxon>
        <taxon>Verrucomicrobiia</taxon>
        <taxon>Verrucomicrobiales</taxon>
        <taxon>Verrucomicrobiaceae</taxon>
        <taxon>Haloferula</taxon>
    </lineage>
</organism>
<dbReference type="NCBIfam" id="TIGR02595">
    <property type="entry name" value="PEP_CTERM"/>
    <property type="match status" value="1"/>
</dbReference>
<comment type="caution">
    <text evidence="3">The sequence shown here is derived from an EMBL/GenBank/DDBJ whole genome shotgun (WGS) entry which is preliminary data.</text>
</comment>
<name>A0A934V9W2_9BACT</name>
<protein>
    <submittedName>
        <fullName evidence="3">PEP-CTERM sorting domain-containing protein</fullName>
    </submittedName>
</protein>